<sequence>MKRKSNSKLNDSSINKEEMYSFYFDDPKAGIIQREFYNVKIEYFHFDNDLKIKTKQNEVLNGCLLSGEASLLYDDIKYNLNQFDLFFLPPERELLIKVNPQPSGYYKLCLFYSSIG</sequence>
<proteinExistence type="predicted"/>
<name>X1DXW8_9ZZZZ</name>
<feature type="non-terminal residue" evidence="1">
    <location>
        <position position="116"/>
    </location>
</feature>
<reference evidence="1" key="1">
    <citation type="journal article" date="2014" name="Front. Microbiol.">
        <title>High frequency of phylogenetically diverse reductive dehalogenase-homologous genes in deep subseafloor sedimentary metagenomes.</title>
        <authorList>
            <person name="Kawai M."/>
            <person name="Futagami T."/>
            <person name="Toyoda A."/>
            <person name="Takaki Y."/>
            <person name="Nishi S."/>
            <person name="Hori S."/>
            <person name="Arai W."/>
            <person name="Tsubouchi T."/>
            <person name="Morono Y."/>
            <person name="Uchiyama I."/>
            <person name="Ito T."/>
            <person name="Fujiyama A."/>
            <person name="Inagaki F."/>
            <person name="Takami H."/>
        </authorList>
    </citation>
    <scope>NUCLEOTIDE SEQUENCE</scope>
    <source>
        <strain evidence="1">Expedition CK06-06</strain>
    </source>
</reference>
<organism evidence="1">
    <name type="scientific">marine sediment metagenome</name>
    <dbReference type="NCBI Taxonomy" id="412755"/>
    <lineage>
        <taxon>unclassified sequences</taxon>
        <taxon>metagenomes</taxon>
        <taxon>ecological metagenomes</taxon>
    </lineage>
</organism>
<comment type="caution">
    <text evidence="1">The sequence shown here is derived from an EMBL/GenBank/DDBJ whole genome shotgun (WGS) entry which is preliminary data.</text>
</comment>
<dbReference type="EMBL" id="BARU01000857">
    <property type="protein sequence ID" value="GAH25876.1"/>
    <property type="molecule type" value="Genomic_DNA"/>
</dbReference>
<accession>X1DXW8</accession>
<evidence type="ECO:0000313" key="1">
    <source>
        <dbReference type="EMBL" id="GAH25876.1"/>
    </source>
</evidence>
<dbReference type="AlphaFoldDB" id="X1DXW8"/>
<gene>
    <name evidence="1" type="ORF">S03H2_02536</name>
</gene>
<protein>
    <submittedName>
        <fullName evidence="1">Uncharacterized protein</fullName>
    </submittedName>
</protein>